<sequence length="943" mass="107118">MSISCPKCGKVFSKESSVTRHLSQPRSSCHSSIRDMVDISQFAESVLQLRRSPDPTLYHGINSDAYPSHFDVDFFETEEEEYMSAEEQYEDAGTCYSQDGLTFLDLFDTDEYAEYRKDNLFYPFASKEEWEIADFLLRSPLSMAAINEFLALPMIRGLKLSFSTAKELRSRAEMLPKGPSWKCQIIPSLHRTKNPIRLFWRDPVECLEALFSNPLFHDKLDFVPRRVYTTAARLTRVYSEWLTGDFAWEFQSQVPRGATILGTIISSDKTNITTMTGARVAHPLLLGLANIRMQTRMKLSSRAFLLTALLPIPQYLHSTQRMRGVLEDRLIHQCLSIVLKPLMIAAEIGIMMSDPIGNVRHCYTPLAAYILAKIQVDPNDLEGYFDACAIYHLNGVHAPFWQDWPFACPSVFLTPEALHHWHKQFFDHDLQWCIEVVGAQELDFRFSILQPTTGYRHYSGGITKLKQVTGRVHRDLQRYIVGLLVGAAPRRFVIAIRALMDVRYLAQSPSPDDNLLASIDQSLSTFHQNKDVIMTLGARTGTKKTIDNWYIPKLELMQSITASTRKVGALIQWSADATEHAHVSEIKEPARQTNNNDYDPQICRHLDRQDKLRRFAIAMTLKSGVLDPDPEELPMDEGDDEDIAELEEPSTDQRTALLEGLNRTRVTTNYFIKAKEAATVPRGPSPHPPRTFTAGNTAIHLNYSPTCTGMKIDDVADEFNIPDLRDAISNFLRLDARNRDVIHGVGISRRSLIDRPSTLPFDRVQVWHTVRLQEVSFHDPCVILPAQTLHASPPCPGWPKGQRDAVLINVDREYEWPQSGLRGHAICEVRLIIRPMARRGSHITWRDQYLCYVHSLKVGAVHPAAGMHVLKRAKHGDGTPVGNIVPLKQMRTFISIIPELGAAADARLTKETSAHYSSSFFLNKYFNKQLYYALYHASQRIDT</sequence>
<dbReference type="InterPro" id="IPR041078">
    <property type="entry name" value="Plavaka"/>
</dbReference>
<dbReference type="InterPro" id="IPR049233">
    <property type="entry name" value="DUF6830"/>
</dbReference>
<dbReference type="AlphaFoldDB" id="A0A9P7AIG2"/>
<keyword evidence="4" id="KW-1185">Reference proteome</keyword>
<reference evidence="3" key="1">
    <citation type="journal article" date="2020" name="New Phytol.">
        <title>Comparative genomics reveals dynamic genome evolution in host specialist ectomycorrhizal fungi.</title>
        <authorList>
            <person name="Lofgren L.A."/>
            <person name="Nguyen N.H."/>
            <person name="Vilgalys R."/>
            <person name="Ruytinx J."/>
            <person name="Liao H.L."/>
            <person name="Branco S."/>
            <person name="Kuo A."/>
            <person name="LaButti K."/>
            <person name="Lipzen A."/>
            <person name="Andreopoulos W."/>
            <person name="Pangilinan J."/>
            <person name="Riley R."/>
            <person name="Hundley H."/>
            <person name="Na H."/>
            <person name="Barry K."/>
            <person name="Grigoriev I.V."/>
            <person name="Stajich J.E."/>
            <person name="Kennedy P.G."/>
        </authorList>
    </citation>
    <scope>NUCLEOTIDE SEQUENCE</scope>
    <source>
        <strain evidence="3">S12</strain>
    </source>
</reference>
<dbReference type="RefSeq" id="XP_041156180.1">
    <property type="nucleotide sequence ID" value="XM_041298451.1"/>
</dbReference>
<evidence type="ECO:0000256" key="1">
    <source>
        <dbReference type="PROSITE-ProRule" id="PRU00042"/>
    </source>
</evidence>
<dbReference type="OrthoDB" id="2656414at2759"/>
<accession>A0A9P7AIG2</accession>
<dbReference type="GeneID" id="64592215"/>
<name>A0A9P7AIG2_9AGAM</name>
<dbReference type="Pfam" id="PF20722">
    <property type="entry name" value="DUF6830"/>
    <property type="match status" value="1"/>
</dbReference>
<evidence type="ECO:0000259" key="2">
    <source>
        <dbReference type="PROSITE" id="PS50157"/>
    </source>
</evidence>
<evidence type="ECO:0000313" key="4">
    <source>
        <dbReference type="Proteomes" id="UP000719766"/>
    </source>
</evidence>
<keyword evidence="1" id="KW-0862">Zinc</keyword>
<proteinExistence type="predicted"/>
<dbReference type="PROSITE" id="PS50157">
    <property type="entry name" value="ZINC_FINGER_C2H2_2"/>
    <property type="match status" value="1"/>
</dbReference>
<keyword evidence="1" id="KW-0479">Metal-binding</keyword>
<evidence type="ECO:0000313" key="3">
    <source>
        <dbReference type="EMBL" id="KAG1789044.1"/>
    </source>
</evidence>
<protein>
    <recommendedName>
        <fullName evidence="2">C2H2-type domain-containing protein</fullName>
    </recommendedName>
</protein>
<comment type="caution">
    <text evidence="3">The sequence shown here is derived from an EMBL/GenBank/DDBJ whole genome shotgun (WGS) entry which is preliminary data.</text>
</comment>
<dbReference type="InterPro" id="IPR013087">
    <property type="entry name" value="Znf_C2H2_type"/>
</dbReference>
<feature type="domain" description="C2H2-type" evidence="2">
    <location>
        <begin position="3"/>
        <end position="35"/>
    </location>
</feature>
<dbReference type="EMBL" id="JABBWE010000062">
    <property type="protein sequence ID" value="KAG1789044.1"/>
    <property type="molecule type" value="Genomic_DNA"/>
</dbReference>
<gene>
    <name evidence="3" type="ORF">HD556DRAFT_1244432</name>
</gene>
<organism evidence="3 4">
    <name type="scientific">Suillus plorans</name>
    <dbReference type="NCBI Taxonomy" id="116603"/>
    <lineage>
        <taxon>Eukaryota</taxon>
        <taxon>Fungi</taxon>
        <taxon>Dikarya</taxon>
        <taxon>Basidiomycota</taxon>
        <taxon>Agaricomycotina</taxon>
        <taxon>Agaricomycetes</taxon>
        <taxon>Agaricomycetidae</taxon>
        <taxon>Boletales</taxon>
        <taxon>Suillineae</taxon>
        <taxon>Suillaceae</taxon>
        <taxon>Suillus</taxon>
    </lineage>
</organism>
<dbReference type="GO" id="GO:0008270">
    <property type="term" value="F:zinc ion binding"/>
    <property type="evidence" value="ECO:0007669"/>
    <property type="project" value="UniProtKB-KW"/>
</dbReference>
<keyword evidence="1" id="KW-0863">Zinc-finger</keyword>
<dbReference type="Proteomes" id="UP000719766">
    <property type="component" value="Unassembled WGS sequence"/>
</dbReference>
<dbReference type="Pfam" id="PF18759">
    <property type="entry name" value="Plavaka"/>
    <property type="match status" value="2"/>
</dbReference>